<comment type="caution">
    <text evidence="1">The sequence shown here is derived from an EMBL/GenBank/DDBJ whole genome shotgun (WGS) entry which is preliminary data.</text>
</comment>
<organism evidence="1 2">
    <name type="scientific">Desmonostoc muscorum LEGE 12446</name>
    <dbReference type="NCBI Taxonomy" id="1828758"/>
    <lineage>
        <taxon>Bacteria</taxon>
        <taxon>Bacillati</taxon>
        <taxon>Cyanobacteriota</taxon>
        <taxon>Cyanophyceae</taxon>
        <taxon>Nostocales</taxon>
        <taxon>Nostocaceae</taxon>
        <taxon>Desmonostoc</taxon>
    </lineage>
</organism>
<dbReference type="RefSeq" id="WP_073643120.1">
    <property type="nucleotide sequence ID" value="NZ_JADEXS020000001.1"/>
</dbReference>
<reference evidence="1" key="1">
    <citation type="submission" date="2020-10" db="EMBL/GenBank/DDBJ databases">
        <authorList>
            <person name="Castelo-Branco R."/>
            <person name="Eusebio N."/>
            <person name="Adriana R."/>
            <person name="Vieira A."/>
            <person name="Brugerolle De Fraissinette N."/>
            <person name="Rezende De Castro R."/>
            <person name="Schneider M.P."/>
            <person name="Vasconcelos V."/>
            <person name="Leao P.N."/>
        </authorList>
    </citation>
    <scope>NUCLEOTIDE SEQUENCE</scope>
    <source>
        <strain evidence="1">LEGE 12446</strain>
    </source>
</reference>
<dbReference type="Proteomes" id="UP000622533">
    <property type="component" value="Unassembled WGS sequence"/>
</dbReference>
<dbReference type="EMBL" id="JADEXS010000377">
    <property type="protein sequence ID" value="MBE9025211.1"/>
    <property type="molecule type" value="Genomic_DNA"/>
</dbReference>
<accession>A0A8J7A2Y6</accession>
<name>A0A8J7A2Y6_DESMC</name>
<sequence>MTSPVTTVIQVNLKMALEVAQELEQAPYTKLGAYCLEILREIGCPGTELPDNLRTRDQQLNFITGFASYAFGEVQNVQSIN</sequence>
<gene>
    <name evidence="1" type="ORF">IQ276_23155</name>
</gene>
<dbReference type="AlphaFoldDB" id="A0A8J7A2Y6"/>
<evidence type="ECO:0000313" key="2">
    <source>
        <dbReference type="Proteomes" id="UP000622533"/>
    </source>
</evidence>
<evidence type="ECO:0000313" key="1">
    <source>
        <dbReference type="EMBL" id="MBE9025211.1"/>
    </source>
</evidence>
<proteinExistence type="predicted"/>
<protein>
    <submittedName>
        <fullName evidence="1">Uncharacterized protein</fullName>
    </submittedName>
</protein>
<keyword evidence="2" id="KW-1185">Reference proteome</keyword>